<dbReference type="Proteomes" id="UP000085678">
    <property type="component" value="Unplaced"/>
</dbReference>
<name>A0A1S3HLJ6_LINAN</name>
<proteinExistence type="predicted"/>
<dbReference type="GeneID" id="106156259"/>
<evidence type="ECO:0000313" key="1">
    <source>
        <dbReference type="Proteomes" id="UP000085678"/>
    </source>
</evidence>
<dbReference type="KEGG" id="lak:106156259"/>
<dbReference type="InParanoid" id="A0A1S3HLJ6"/>
<gene>
    <name evidence="2" type="primary">LOC106156259</name>
</gene>
<protein>
    <submittedName>
        <fullName evidence="2">Uncharacterized protein LOC106156259</fullName>
    </submittedName>
</protein>
<accession>A0A1S3HLJ6</accession>
<evidence type="ECO:0000313" key="2">
    <source>
        <dbReference type="RefSeq" id="XP_013386897.1"/>
    </source>
</evidence>
<reference evidence="2" key="1">
    <citation type="submission" date="2025-08" db="UniProtKB">
        <authorList>
            <consortium name="RefSeq"/>
        </authorList>
    </citation>
    <scope>IDENTIFICATION</scope>
    <source>
        <tissue evidence="2">Gonads</tissue>
    </source>
</reference>
<organism evidence="1 2">
    <name type="scientific">Lingula anatina</name>
    <name type="common">Brachiopod</name>
    <name type="synonym">Lingula unguis</name>
    <dbReference type="NCBI Taxonomy" id="7574"/>
    <lineage>
        <taxon>Eukaryota</taxon>
        <taxon>Metazoa</taxon>
        <taxon>Spiralia</taxon>
        <taxon>Lophotrochozoa</taxon>
        <taxon>Brachiopoda</taxon>
        <taxon>Linguliformea</taxon>
        <taxon>Lingulata</taxon>
        <taxon>Lingulida</taxon>
        <taxon>Linguloidea</taxon>
        <taxon>Lingulidae</taxon>
        <taxon>Lingula</taxon>
    </lineage>
</organism>
<dbReference type="AlphaFoldDB" id="A0A1S3HLJ6"/>
<dbReference type="RefSeq" id="XP_013386897.1">
    <property type="nucleotide sequence ID" value="XM_013531443.1"/>
</dbReference>
<sequence length="154" mass="17858">MAKLWASAHGVMNSNETIDVLRKFYLSDGPLTNIQFLPKEMQNFVAERGFPVYRFEKLPADAEFLEEEEPSDKTKRVKRQNGELIDAQCSGGQFAAWKYAYVNKNTCDYLNFCTESCKVLQRTHIRNVMFVSCLCCPYHRRMSECIHCEELTHG</sequence>
<keyword evidence="1" id="KW-1185">Reference proteome</keyword>